<dbReference type="CDD" id="cd00086">
    <property type="entry name" value="homeodomain"/>
    <property type="match status" value="1"/>
</dbReference>
<dbReference type="GO" id="GO:0030154">
    <property type="term" value="P:cell differentiation"/>
    <property type="evidence" value="ECO:0007669"/>
    <property type="project" value="UniProtKB-ARBA"/>
</dbReference>
<evidence type="ECO:0000256" key="1">
    <source>
        <dbReference type="ARBA" id="ARBA00004123"/>
    </source>
</evidence>
<keyword evidence="9" id="KW-0863">Zinc-finger</keyword>
<dbReference type="Pfam" id="PF01963">
    <property type="entry name" value="TraB_PrgY_gumN"/>
    <property type="match status" value="1"/>
</dbReference>
<feature type="compositionally biased region" description="Low complexity" evidence="12">
    <location>
        <begin position="1131"/>
        <end position="1149"/>
    </location>
</feature>
<dbReference type="PANTHER" id="PTHR45654">
    <property type="entry name" value="HOMEOBOX-LEUCINE ZIPPER PROTEIN MERISTEM L1"/>
    <property type="match status" value="1"/>
</dbReference>
<feature type="DNA-binding region" description="Homeobox" evidence="10">
    <location>
        <begin position="1184"/>
        <end position="1243"/>
    </location>
</feature>
<dbReference type="InterPro" id="IPR042160">
    <property type="entry name" value="HD-Zip_IV"/>
</dbReference>
<dbReference type="GO" id="GO:0000981">
    <property type="term" value="F:DNA-binding transcription factor activity, RNA polymerase II-specific"/>
    <property type="evidence" value="ECO:0007669"/>
    <property type="project" value="InterPro"/>
</dbReference>
<evidence type="ECO:0000256" key="12">
    <source>
        <dbReference type="SAM" id="MobiDB-lite"/>
    </source>
</evidence>
<evidence type="ECO:0000256" key="6">
    <source>
        <dbReference type="ARBA" id="ARBA00023155"/>
    </source>
</evidence>
<dbReference type="Gene3D" id="1.10.10.60">
    <property type="entry name" value="Homeodomain-like"/>
    <property type="match status" value="1"/>
</dbReference>
<dbReference type="FunFam" id="1.10.10.60:FF:000229">
    <property type="entry name" value="Homeobox-leucine zipper protein HDG1"/>
    <property type="match status" value="1"/>
</dbReference>
<dbReference type="FunFam" id="3.30.530.20:FF:000026">
    <property type="entry name" value="Homeobox-leucine zipper protein GLABRA 2"/>
    <property type="match status" value="1"/>
</dbReference>
<feature type="domain" description="B box-type" evidence="14">
    <location>
        <begin position="4"/>
        <end position="52"/>
    </location>
</feature>
<evidence type="ECO:0000313" key="16">
    <source>
        <dbReference type="EMBL" id="CAF2052087.1"/>
    </source>
</evidence>
<sequence length="1838" mass="207163">MHIMSSPMCDHCNMGKAVVYCKTHLARICSQCDRKLHHYVTMDSPDHSRLLLCEKCVSQAADVQCLEQGLCLCQTCVPNATVTSRFPFCNVSNNHSGYSFPRDLDLDSFSSSLSSSLTDLSWGYHFVPLSPKNGDSSSSSSVIFQNFDNHTKNNSDQRVQMLQPDYMDNSKDFSYSGLEGYETKDIENVWLNNFDDNKAVLLDQKEYLYREELILTDQLIDAIMKHNDETTTEVVIHTDYNIEALGNASCEDSNTNQMIQSKAKEETNNNVGILFPNAHIHDECRPSQLILTDVDEMLPWDDQLLESPIYTPQYRLEAKKRYLEKKKKRKHQNLYTIRAYFISAQDQAQSLTEIDHIVFGIGSSTKWWPTRREYVKLWWDARRMRGCVFVDRPLSSLENHTDSHLLPPICVSEDTSRFRYTWRGGDRNAIRIARSVLETVRMFNTSSEKVKWYVFGYDNTMFVPENLAKTLSKYDHTSWYYIGANSEIYHQNSKFGHDMAFGGGGFALSSSLANVLAKNFDSCIERYPHLYGGDSRIHACVLELGVGLTHEPGFHQQFDVKGNALGILASHSTRPLVSLHHVPHIDPIFPNSTTFTAFRHLFSAVEVDPLRILQLSVCYDRWYSWTISVSWGYTVQIEGRHLYLRDVLKTQETWKPSGGLASVYTFNTREVHPDPCQRPVTFFMEHVSSSPGDETIKSVYKQAYENCTYDPISSPRKLEEIRVFSTRLDPDIRQESCREVKEIISFLKPKAVFVELCSSRVSILQPQSLKIPTMSDMIESWKQKQNTFGILYGWFLAKASFLNLQLEVFPGTEFRVAYEEALKYGGSVILGDRPVQITLKRTWAKMPLWHKVKFIYSLMFQAVFLPSAEELDRMLKEMDNVDMVTLVIQEMSKEFPSLMETLVHERDQYMASSLLRVASEHNSVVAVIGRGHINGIKKNWKQPITMKDLMEIPSDNSVFTVKRIVSSESCRVVKAVISYLKPEAVLVELCSSRVSLLQPQTLKIASEFGVFPGSEFRVAYEEACKYGGKVMLVDRPIQLHLYTRDTNQKLAIVFVLICTYLSNTSPKTASQNHHWFSGKQISDQTSISISIHSSLSPSRVSSLLPRSGLLSVSSIRNKMFEPNMLLAAMNNEDSNNHNYNHEVNNNNNEGFLRDDEFDSANTKSGSENQEGGSGNDQDPLHPNKKKRYHRHTQLQIQEMEAFFKECPHPDDKQRKQLSRELGLEPLQVKFWFQNKRTQMKNHHERHENSHLRAENEKLRGDNLRYREALANASCPNCGGPTAIGEMSFDEHQLRLENARLREEIDRISAIAAKYVGKPVSNYPLMSPPPLPPRPLELAMGNFGGDVYGNNPTDQFKCITAPTESDKPVIIDLAVAAMEELIRMVQVDEPLWNSLVFDEEEYARTFPRGIGPKPAGFRSEASRESVVVIMNHINIVEILMDVNQWSMVFAGMVSRAMTLAVLSTGVAGNYNGALQVMTAEFQVPTPLVPTRETYFARYCKQQADGSWAVVDISLDSLQPNPPVRCRRRASGCLIQEMPNGYSKVTWVEHVEVDDRGVHDLYKHMVSTGHAFGAKRWVAILDRQCERLASVMATNISSGEVGVITNQEGRRSMLKLAERMVISFCAGVSASTAHTWTTLSGTGAEDVRVMTRKSVDDPGRPPGIVLSAATSFGIPVPPKRVFDFLRDENSRNEWDILSNGGVVQEMAHIANGRETGNCVSLLRVNSANSSQSNMLILQESCTDPTASFVIYAPVDIVAMNIVLNGGDPDYVALLPSGFAILPDGNANGRGEGGSLLTVAFQILVDSVPTAKLSLGSVATVNNLIACTVERIKASMSCETA</sequence>
<protein>
    <submittedName>
        <fullName evidence="16">(rape) hypothetical protein</fullName>
    </submittedName>
</protein>
<dbReference type="Pfam" id="PF00046">
    <property type="entry name" value="Homeodomain"/>
    <property type="match status" value="1"/>
</dbReference>
<evidence type="ECO:0000256" key="7">
    <source>
        <dbReference type="ARBA" id="ARBA00023163"/>
    </source>
</evidence>
<comment type="similarity">
    <text evidence="2">Belongs to the HD-ZIP homeobox family. Class IV subfamily.</text>
</comment>
<dbReference type="InterPro" id="IPR000315">
    <property type="entry name" value="Znf_B-box"/>
</dbReference>
<gene>
    <name evidence="16" type="ORF">DARMORV10_A09P67510.1</name>
</gene>
<keyword evidence="5 10" id="KW-0238">DNA-binding</keyword>
<dbReference type="PROSITE" id="PS50119">
    <property type="entry name" value="ZF_BBOX"/>
    <property type="match status" value="1"/>
</dbReference>
<dbReference type="Gene3D" id="3.90.550.50">
    <property type="match status" value="1"/>
</dbReference>
<evidence type="ECO:0000256" key="4">
    <source>
        <dbReference type="ARBA" id="ARBA00023054"/>
    </source>
</evidence>
<keyword evidence="9" id="KW-0862">Zinc</keyword>
<dbReference type="EMBL" id="HG994363">
    <property type="protein sequence ID" value="CAF2052087.1"/>
    <property type="molecule type" value="Genomic_DNA"/>
</dbReference>
<dbReference type="GO" id="GO:0003677">
    <property type="term" value="F:DNA binding"/>
    <property type="evidence" value="ECO:0007669"/>
    <property type="project" value="UniProtKB-UniRule"/>
</dbReference>
<dbReference type="SMART" id="SM00234">
    <property type="entry name" value="START"/>
    <property type="match status" value="1"/>
</dbReference>
<evidence type="ECO:0000256" key="3">
    <source>
        <dbReference type="ARBA" id="ARBA00023015"/>
    </source>
</evidence>
<dbReference type="InterPro" id="IPR023393">
    <property type="entry name" value="START-like_dom_sf"/>
</dbReference>
<dbReference type="Pfam" id="PF25797">
    <property type="entry name" value="PDF2_C"/>
    <property type="match status" value="1"/>
</dbReference>
<keyword evidence="8 10" id="KW-0539">Nucleus</keyword>
<dbReference type="Pfam" id="PF04646">
    <property type="entry name" value="DUF604"/>
    <property type="match status" value="1"/>
</dbReference>
<keyword evidence="3" id="KW-0805">Transcription regulation</keyword>
<keyword evidence="7" id="KW-0804">Transcription</keyword>
<evidence type="ECO:0000259" key="13">
    <source>
        <dbReference type="PROSITE" id="PS50071"/>
    </source>
</evidence>
<dbReference type="PANTHER" id="PTHR45654:SF93">
    <property type="entry name" value="HOMEOBOX-LEUCINE ZIPPER PROTEIN HDG2-RELATED"/>
    <property type="match status" value="1"/>
</dbReference>
<dbReference type="GO" id="GO:0008289">
    <property type="term" value="F:lipid binding"/>
    <property type="evidence" value="ECO:0007669"/>
    <property type="project" value="InterPro"/>
</dbReference>
<dbReference type="InterPro" id="IPR046345">
    <property type="entry name" value="TraB_PrgY-like"/>
</dbReference>
<dbReference type="PROSITE" id="PS00027">
    <property type="entry name" value="HOMEOBOX_1"/>
    <property type="match status" value="1"/>
</dbReference>
<dbReference type="InterPro" id="IPR002913">
    <property type="entry name" value="START_lipid-bd_dom"/>
</dbReference>
<dbReference type="InterPro" id="IPR001356">
    <property type="entry name" value="HD"/>
</dbReference>
<dbReference type="CDD" id="cd08875">
    <property type="entry name" value="START_ArGLABRA2_like"/>
    <property type="match status" value="1"/>
</dbReference>
<name>A0A816PSI0_BRANA</name>
<dbReference type="PROSITE" id="PS50848">
    <property type="entry name" value="START"/>
    <property type="match status" value="1"/>
</dbReference>
<evidence type="ECO:0000256" key="2">
    <source>
        <dbReference type="ARBA" id="ARBA00006789"/>
    </source>
</evidence>
<dbReference type="PROSITE" id="PS50071">
    <property type="entry name" value="HOMEOBOX_2"/>
    <property type="match status" value="1"/>
</dbReference>
<feature type="domain" description="Homeobox" evidence="13">
    <location>
        <begin position="1182"/>
        <end position="1242"/>
    </location>
</feature>
<dbReference type="SMART" id="SM00389">
    <property type="entry name" value="HOX"/>
    <property type="match status" value="1"/>
</dbReference>
<dbReference type="InterPro" id="IPR057993">
    <property type="entry name" value="HD-Zip_IV_C"/>
</dbReference>
<reference evidence="16" key="1">
    <citation type="submission" date="2021-01" db="EMBL/GenBank/DDBJ databases">
        <authorList>
            <consortium name="Genoscope - CEA"/>
            <person name="William W."/>
        </authorList>
    </citation>
    <scope>NUCLEOTIDE SEQUENCE</scope>
</reference>
<accession>A0A816PSI0</accession>
<evidence type="ECO:0000256" key="9">
    <source>
        <dbReference type="PROSITE-ProRule" id="PRU00024"/>
    </source>
</evidence>
<dbReference type="GO" id="GO:0005634">
    <property type="term" value="C:nucleus"/>
    <property type="evidence" value="ECO:0007669"/>
    <property type="project" value="UniProtKB-SubCell"/>
</dbReference>
<dbReference type="InterPro" id="IPR006740">
    <property type="entry name" value="DUF604"/>
</dbReference>
<evidence type="ECO:0000256" key="5">
    <source>
        <dbReference type="ARBA" id="ARBA00023125"/>
    </source>
</evidence>
<evidence type="ECO:0000259" key="15">
    <source>
        <dbReference type="PROSITE" id="PS50848"/>
    </source>
</evidence>
<dbReference type="InterPro" id="IPR009057">
    <property type="entry name" value="Homeodomain-like_sf"/>
</dbReference>
<dbReference type="Gene3D" id="3.30.530.20">
    <property type="match status" value="1"/>
</dbReference>
<dbReference type="InterPro" id="IPR002816">
    <property type="entry name" value="TraB/PrgY/GumN_fam"/>
</dbReference>
<evidence type="ECO:0000256" key="10">
    <source>
        <dbReference type="PROSITE-ProRule" id="PRU00108"/>
    </source>
</evidence>
<evidence type="ECO:0000259" key="14">
    <source>
        <dbReference type="PROSITE" id="PS50119"/>
    </source>
</evidence>
<comment type="subcellular location">
    <subcellularLocation>
        <location evidence="1 10 11">Nucleus</location>
    </subcellularLocation>
</comment>
<dbReference type="SUPFAM" id="SSF55961">
    <property type="entry name" value="Bet v1-like"/>
    <property type="match status" value="2"/>
</dbReference>
<feature type="domain" description="START" evidence="15">
    <location>
        <begin position="1362"/>
        <end position="1588"/>
    </location>
</feature>
<dbReference type="Pfam" id="PF01852">
    <property type="entry name" value="START"/>
    <property type="match status" value="1"/>
</dbReference>
<dbReference type="InterPro" id="IPR017970">
    <property type="entry name" value="Homeobox_CS"/>
</dbReference>
<dbReference type="FunFam" id="3.90.550.50:FF:000006">
    <property type="entry name" value="Fringe-related protein-like"/>
    <property type="match status" value="1"/>
</dbReference>
<keyword evidence="6 10" id="KW-0371">Homeobox</keyword>
<keyword evidence="4" id="KW-0175">Coiled coil</keyword>
<keyword evidence="9" id="KW-0479">Metal-binding</keyword>
<organism evidence="16">
    <name type="scientific">Brassica napus</name>
    <name type="common">Rape</name>
    <dbReference type="NCBI Taxonomy" id="3708"/>
    <lineage>
        <taxon>Eukaryota</taxon>
        <taxon>Viridiplantae</taxon>
        <taxon>Streptophyta</taxon>
        <taxon>Embryophyta</taxon>
        <taxon>Tracheophyta</taxon>
        <taxon>Spermatophyta</taxon>
        <taxon>Magnoliopsida</taxon>
        <taxon>eudicotyledons</taxon>
        <taxon>Gunneridae</taxon>
        <taxon>Pentapetalae</taxon>
        <taxon>rosids</taxon>
        <taxon>malvids</taxon>
        <taxon>Brassicales</taxon>
        <taxon>Brassicaceae</taxon>
        <taxon>Brassiceae</taxon>
        <taxon>Brassica</taxon>
    </lineage>
</organism>
<feature type="region of interest" description="Disordered" evidence="12">
    <location>
        <begin position="1131"/>
        <end position="1190"/>
    </location>
</feature>
<evidence type="ECO:0000256" key="8">
    <source>
        <dbReference type="ARBA" id="ARBA00023242"/>
    </source>
</evidence>
<dbReference type="Proteomes" id="UP001295469">
    <property type="component" value="Chromosome A09"/>
</dbReference>
<dbReference type="CDD" id="cd14726">
    <property type="entry name" value="TraB_PrgY-like"/>
    <property type="match status" value="2"/>
</dbReference>
<evidence type="ECO:0000256" key="11">
    <source>
        <dbReference type="RuleBase" id="RU000682"/>
    </source>
</evidence>
<dbReference type="SUPFAM" id="SSF46689">
    <property type="entry name" value="Homeodomain-like"/>
    <property type="match status" value="1"/>
</dbReference>
<dbReference type="GO" id="GO:0008270">
    <property type="term" value="F:zinc ion binding"/>
    <property type="evidence" value="ECO:0007669"/>
    <property type="project" value="UniProtKB-KW"/>
</dbReference>
<proteinExistence type="inferred from homology"/>